<dbReference type="PRINTS" id="PR01217">
    <property type="entry name" value="PRICHEXTENSN"/>
</dbReference>
<keyword evidence="8" id="KW-0732">Signal</keyword>
<accession>A0A8S2AJP2</accession>
<evidence type="ECO:0000259" key="9">
    <source>
        <dbReference type="Pfam" id="PF01764"/>
    </source>
</evidence>
<dbReference type="GO" id="GO:0052689">
    <property type="term" value="F:carboxylic ester hydrolase activity"/>
    <property type="evidence" value="ECO:0007669"/>
    <property type="project" value="InterPro"/>
</dbReference>
<evidence type="ECO:0000256" key="4">
    <source>
        <dbReference type="ARBA" id="ARBA00022801"/>
    </source>
</evidence>
<evidence type="ECO:0000259" key="10">
    <source>
        <dbReference type="Pfam" id="PF18117"/>
    </source>
</evidence>
<reference evidence="11" key="1">
    <citation type="submission" date="2021-01" db="EMBL/GenBank/DDBJ databases">
        <authorList>
            <person name="Bezrukov I."/>
        </authorList>
    </citation>
    <scope>NUCLEOTIDE SEQUENCE</scope>
</reference>
<protein>
    <submittedName>
        <fullName evidence="11">Uncharacterized protein</fullName>
    </submittedName>
</protein>
<keyword evidence="3" id="KW-0963">Cytoplasm</keyword>
<dbReference type="GO" id="GO:0005634">
    <property type="term" value="C:nucleus"/>
    <property type="evidence" value="ECO:0007669"/>
    <property type="project" value="UniProtKB-SubCell"/>
</dbReference>
<dbReference type="GO" id="GO:0006952">
    <property type="term" value="P:defense response"/>
    <property type="evidence" value="ECO:0007669"/>
    <property type="project" value="UniProtKB-KW"/>
</dbReference>
<dbReference type="InterPro" id="IPR044603">
    <property type="entry name" value="SAG101-like"/>
</dbReference>
<dbReference type="Pfam" id="PF01764">
    <property type="entry name" value="Lipase_3"/>
    <property type="match status" value="1"/>
</dbReference>
<dbReference type="GO" id="GO:0005737">
    <property type="term" value="C:cytoplasm"/>
    <property type="evidence" value="ECO:0007669"/>
    <property type="project" value="UniProtKB-SubCell"/>
</dbReference>
<comment type="subcellular location">
    <subcellularLocation>
        <location evidence="2">Cytoplasm</location>
    </subcellularLocation>
    <subcellularLocation>
        <location evidence="1">Nucleus</location>
    </subcellularLocation>
</comment>
<organism evidence="11 12">
    <name type="scientific">Arabidopsis arenosa</name>
    <name type="common">Sand rock-cress</name>
    <name type="synonym">Cardaminopsis arenosa</name>
    <dbReference type="NCBI Taxonomy" id="38785"/>
    <lineage>
        <taxon>Eukaryota</taxon>
        <taxon>Viridiplantae</taxon>
        <taxon>Streptophyta</taxon>
        <taxon>Embryophyta</taxon>
        <taxon>Tracheophyta</taxon>
        <taxon>Spermatophyta</taxon>
        <taxon>Magnoliopsida</taxon>
        <taxon>eudicotyledons</taxon>
        <taxon>Gunneridae</taxon>
        <taxon>Pentapetalae</taxon>
        <taxon>rosids</taxon>
        <taxon>malvids</taxon>
        <taxon>Brassicales</taxon>
        <taxon>Brassicaceae</taxon>
        <taxon>Camelineae</taxon>
        <taxon>Arabidopsis</taxon>
    </lineage>
</organism>
<evidence type="ECO:0000256" key="7">
    <source>
        <dbReference type="SAM" id="MobiDB-lite"/>
    </source>
</evidence>
<dbReference type="Gene3D" id="3.40.50.1820">
    <property type="entry name" value="alpha/beta hydrolase"/>
    <property type="match status" value="1"/>
</dbReference>
<evidence type="ECO:0000256" key="3">
    <source>
        <dbReference type="ARBA" id="ARBA00022490"/>
    </source>
</evidence>
<feature type="region of interest" description="Disordered" evidence="7">
    <location>
        <begin position="32"/>
        <end position="118"/>
    </location>
</feature>
<feature type="signal peptide" evidence="8">
    <location>
        <begin position="1"/>
        <end position="21"/>
    </location>
</feature>
<keyword evidence="12" id="KW-1185">Reference proteome</keyword>
<dbReference type="PANTHER" id="PTHR46898">
    <property type="entry name" value="SENESCENCE-ASSOCIATED CARBOXYLESTERASE 101"/>
    <property type="match status" value="1"/>
</dbReference>
<proteinExistence type="predicted"/>
<dbReference type="GO" id="GO:0006629">
    <property type="term" value="P:lipid metabolic process"/>
    <property type="evidence" value="ECO:0007669"/>
    <property type="project" value="InterPro"/>
</dbReference>
<evidence type="ECO:0000313" key="11">
    <source>
        <dbReference type="EMBL" id="CAE6102051.1"/>
    </source>
</evidence>
<feature type="domain" description="Fungal lipase-type" evidence="9">
    <location>
        <begin position="264"/>
        <end position="357"/>
    </location>
</feature>
<evidence type="ECO:0000313" key="12">
    <source>
        <dbReference type="Proteomes" id="UP000682877"/>
    </source>
</evidence>
<keyword evidence="4" id="KW-0378">Hydrolase</keyword>
<feature type="chain" id="PRO_5035718725" evidence="8">
    <location>
        <begin position="22"/>
        <end position="691"/>
    </location>
</feature>
<keyword evidence="6" id="KW-0539">Nucleus</keyword>
<evidence type="ECO:0000256" key="5">
    <source>
        <dbReference type="ARBA" id="ARBA00022821"/>
    </source>
</evidence>
<dbReference type="InterPro" id="IPR041266">
    <property type="entry name" value="EDS1_EP"/>
</dbReference>
<evidence type="ECO:0000256" key="1">
    <source>
        <dbReference type="ARBA" id="ARBA00004123"/>
    </source>
</evidence>
<evidence type="ECO:0000256" key="6">
    <source>
        <dbReference type="ARBA" id="ARBA00023242"/>
    </source>
</evidence>
<feature type="compositionally biased region" description="Pro residues" evidence="7">
    <location>
        <begin position="36"/>
        <end position="104"/>
    </location>
</feature>
<dbReference type="InterPro" id="IPR002921">
    <property type="entry name" value="Fungal_lipase-type"/>
</dbReference>
<dbReference type="AlphaFoldDB" id="A0A8S2AJP2"/>
<dbReference type="PANTHER" id="PTHR46898:SF3">
    <property type="entry name" value="FUNGAL LIPASE-LIKE DOMAIN-CONTAINING PROTEIN"/>
    <property type="match status" value="1"/>
</dbReference>
<feature type="domain" description="EDS1 EP" evidence="10">
    <location>
        <begin position="460"/>
        <end position="667"/>
    </location>
</feature>
<keyword evidence="5" id="KW-0611">Plant defense</keyword>
<dbReference type="Pfam" id="PF18117">
    <property type="entry name" value="EDS1_EP"/>
    <property type="match status" value="1"/>
</dbReference>
<dbReference type="InterPro" id="IPR029058">
    <property type="entry name" value="AB_hydrolase_fold"/>
</dbReference>
<evidence type="ECO:0000256" key="2">
    <source>
        <dbReference type="ARBA" id="ARBA00004496"/>
    </source>
</evidence>
<name>A0A8S2AJP2_ARAAE</name>
<dbReference type="SUPFAM" id="SSF53474">
    <property type="entry name" value="alpha/beta-Hydrolases"/>
    <property type="match status" value="1"/>
</dbReference>
<gene>
    <name evidence="11" type="ORF">AARE701A_LOCUS15278</name>
</gene>
<evidence type="ECO:0000256" key="8">
    <source>
        <dbReference type="SAM" id="SignalP"/>
    </source>
</evidence>
<dbReference type="EMBL" id="LR999456">
    <property type="protein sequence ID" value="CAE6102051.1"/>
    <property type="molecule type" value="Genomic_DNA"/>
</dbReference>
<dbReference type="Proteomes" id="UP000682877">
    <property type="component" value="Chromosome 6"/>
</dbReference>
<sequence length="691" mass="79086">MALSLLSVFIFFHVFTNVVFAASNEESKALVSLPTPTLPSPSPAIKPPSPALKPPTPSYKPPTLPTTPIKPPTTKPPVKPPTTPVTPTKPPVSTPPIKSPPVQPPTTCQTSDDTTSRKNSDRLRAFMWDEVWATLEEERMYESVRHVLLPLQVCSSWHVRSVSAHAMESSSSSLKCSALGKLVLSSGLLHSSWSKISEIHKSPYSNQDSGLGIKIYREEKFTLVVFVAPPIFTSSSDSTLLPGKENENPFPFLCSENNPSFSLHTPAFKLFTSAYKSLTYLKSELLQTLESEKPVIITGASLGGSVASLYTLWLLDTIDPKLKRPLCITFGSPLIGDVSLQQILENSVRNSCFLHVVAAQTRIRMDFFKPFGTFLICFDSRCVCIEDPVAVTELLNGVHDSEQVDYGQVLRRLDQSMLSMADSRLIPEAVIKGMEERAEMKTLRFDMFKKLNDMKISMAYIEWYKKKCRDVKIGYYDRFKTQLAFPSKEFDIKIKNHKIELNRYWKSVVEEVEKKPQSDISILKRRFLFSGNNYRRMIEPLDIAEYYLEGRKEYRTSGRSRQYVMLEKWFGMEPIEKERRKNRDLSDLLTFDSCFWADVEESLIVINQLNTTVGVRDDAREVLLTRKLVEFEEYVWEMIRKREVSPEIFLEKSSFMKWWKEYKKIKGFNSPPSYFTEFMNTGKYKSYGQSQ</sequence>